<reference evidence="3" key="1">
    <citation type="submission" date="2020-10" db="EMBL/GenBank/DDBJ databases">
        <title>Diversity and distribution of actinomycetes associated with coral in the coast of Hainan.</title>
        <authorList>
            <person name="Li F."/>
        </authorList>
    </citation>
    <scope>NUCLEOTIDE SEQUENCE</scope>
    <source>
        <strain evidence="3">HNM0983</strain>
    </source>
</reference>
<comment type="caution">
    <text evidence="3">The sequence shown here is derived from an EMBL/GenBank/DDBJ whole genome shotgun (WGS) entry which is preliminary data.</text>
</comment>
<dbReference type="RefSeq" id="WP_193928751.1">
    <property type="nucleotide sequence ID" value="NZ_JADEYC010000019.1"/>
</dbReference>
<evidence type="ECO:0008006" key="5">
    <source>
        <dbReference type="Google" id="ProtNLM"/>
    </source>
</evidence>
<evidence type="ECO:0000313" key="4">
    <source>
        <dbReference type="Proteomes" id="UP000598360"/>
    </source>
</evidence>
<evidence type="ECO:0000256" key="1">
    <source>
        <dbReference type="SAM" id="MobiDB-lite"/>
    </source>
</evidence>
<protein>
    <recommendedName>
        <fullName evidence="5">DUF4878 domain-containing protein</fullName>
    </recommendedName>
</protein>
<keyword evidence="2" id="KW-1133">Transmembrane helix</keyword>
<evidence type="ECO:0000313" key="3">
    <source>
        <dbReference type="EMBL" id="MBE9375320.1"/>
    </source>
</evidence>
<keyword evidence="2" id="KW-0472">Membrane</keyword>
<feature type="compositionally biased region" description="Basic and acidic residues" evidence="1">
    <location>
        <begin position="14"/>
        <end position="23"/>
    </location>
</feature>
<feature type="transmembrane region" description="Helical" evidence="2">
    <location>
        <begin position="128"/>
        <end position="152"/>
    </location>
</feature>
<name>A0A929G077_9PSEU</name>
<feature type="compositionally biased region" description="Low complexity" evidence="1">
    <location>
        <begin position="34"/>
        <end position="56"/>
    </location>
</feature>
<feature type="region of interest" description="Disordered" evidence="1">
    <location>
        <begin position="1"/>
        <end position="126"/>
    </location>
</feature>
<feature type="compositionally biased region" description="Polar residues" evidence="1">
    <location>
        <begin position="88"/>
        <end position="97"/>
    </location>
</feature>
<dbReference type="AlphaFoldDB" id="A0A929G077"/>
<dbReference type="EMBL" id="JADEYC010000019">
    <property type="protein sequence ID" value="MBE9375320.1"/>
    <property type="molecule type" value="Genomic_DNA"/>
</dbReference>
<accession>A0A929G077</accession>
<keyword evidence="4" id="KW-1185">Reference proteome</keyword>
<keyword evidence="2" id="KW-0812">Transmembrane</keyword>
<proteinExistence type="predicted"/>
<evidence type="ECO:0000256" key="2">
    <source>
        <dbReference type="SAM" id="Phobius"/>
    </source>
</evidence>
<organism evidence="3 4">
    <name type="scientific">Saccharopolyspora montiporae</name>
    <dbReference type="NCBI Taxonomy" id="2781240"/>
    <lineage>
        <taxon>Bacteria</taxon>
        <taxon>Bacillati</taxon>
        <taxon>Actinomycetota</taxon>
        <taxon>Actinomycetes</taxon>
        <taxon>Pseudonocardiales</taxon>
        <taxon>Pseudonocardiaceae</taxon>
        <taxon>Saccharopolyspora</taxon>
    </lineage>
</organism>
<dbReference type="Proteomes" id="UP000598360">
    <property type="component" value="Unassembled WGS sequence"/>
</dbReference>
<sequence>MTSPPQGPGQEGSDEPREPRDDQPQAGASGEPQDGSAAAAGDGAGESSAEDAGAADRTSSEDSSAETAGRSGEHVAGAEEPTTVHDLSATQKFSAQHGNGPGDQAGHPAAQDPATSGEPGRKKSKKPAVIIGVVAAAVIILGGAGAAAYVFLGGNSAQEAAERYVELSSRETQDPKSVHAEDYRAVVCSQAMPQIEQVQQEKDQFLQQAGPEELEQLKQVKTTLKGVEENGDTGTAKIETSMPEVEPQSVDLKLVKEEGDWKLCG</sequence>
<gene>
    <name evidence="3" type="ORF">IQ251_12780</name>
</gene>